<comment type="subcellular location">
    <subcellularLocation>
        <location evidence="1">Host cell</location>
    </subcellularLocation>
    <subcellularLocation>
        <location evidence="2">Secreted</location>
    </subcellularLocation>
</comment>
<keyword evidence="4" id="KW-0732">Signal</keyword>
<dbReference type="Pfam" id="PF20147">
    <property type="entry name" value="Crinkler"/>
    <property type="match status" value="1"/>
</dbReference>
<evidence type="ECO:0000256" key="2">
    <source>
        <dbReference type="ARBA" id="ARBA00004613"/>
    </source>
</evidence>
<accession>A0ABD3FM89</accession>
<evidence type="ECO:0000256" key="4">
    <source>
        <dbReference type="SAM" id="SignalP"/>
    </source>
</evidence>
<dbReference type="GO" id="GO:0043657">
    <property type="term" value="C:host cell"/>
    <property type="evidence" value="ECO:0007669"/>
    <property type="project" value="UniProtKB-SubCell"/>
</dbReference>
<protein>
    <recommendedName>
        <fullName evidence="5">Crinkler effector protein N-terminal domain-containing protein</fullName>
    </recommendedName>
</protein>
<dbReference type="Proteomes" id="UP001632037">
    <property type="component" value="Unassembled WGS sequence"/>
</dbReference>
<feature type="domain" description="Crinkler effector protein N-terminal" evidence="5">
    <location>
        <begin position="2"/>
        <end position="68"/>
    </location>
</feature>
<dbReference type="EMBL" id="JBIMZQ010000012">
    <property type="protein sequence ID" value="KAL3668025.1"/>
    <property type="molecule type" value="Genomic_DNA"/>
</dbReference>
<evidence type="ECO:0000259" key="5">
    <source>
        <dbReference type="Pfam" id="PF20147"/>
    </source>
</evidence>
<evidence type="ECO:0000256" key="3">
    <source>
        <dbReference type="ARBA" id="ARBA00022525"/>
    </source>
</evidence>
<reference evidence="6 7" key="1">
    <citation type="submission" date="2024-09" db="EMBL/GenBank/DDBJ databases">
        <title>Genome sequencing and assembly of Phytophthora oleae, isolate VK10A, causative agent of rot of olive drupes.</title>
        <authorList>
            <person name="Conti Taguali S."/>
            <person name="Riolo M."/>
            <person name="La Spada F."/>
            <person name="Cacciola S.O."/>
            <person name="Dionisio G."/>
        </authorList>
    </citation>
    <scope>NUCLEOTIDE SEQUENCE [LARGE SCALE GENOMIC DNA]</scope>
    <source>
        <strain evidence="6 7">VK10A</strain>
    </source>
</reference>
<dbReference type="InterPro" id="IPR045379">
    <property type="entry name" value="Crinkler_N"/>
</dbReference>
<keyword evidence="3" id="KW-0964">Secreted</keyword>
<dbReference type="GO" id="GO:0005576">
    <property type="term" value="C:extracellular region"/>
    <property type="evidence" value="ECO:0007669"/>
    <property type="project" value="UniProtKB-SubCell"/>
</dbReference>
<name>A0ABD3FM89_9STRA</name>
<comment type="caution">
    <text evidence="6">The sequence shown here is derived from an EMBL/GenBank/DDBJ whole genome shotgun (WGS) entry which is preliminary data.</text>
</comment>
<organism evidence="6 7">
    <name type="scientific">Phytophthora oleae</name>
    <dbReference type="NCBI Taxonomy" id="2107226"/>
    <lineage>
        <taxon>Eukaryota</taxon>
        <taxon>Sar</taxon>
        <taxon>Stramenopiles</taxon>
        <taxon>Oomycota</taxon>
        <taxon>Peronosporomycetes</taxon>
        <taxon>Peronosporales</taxon>
        <taxon>Peronosporaceae</taxon>
        <taxon>Phytophthora</taxon>
    </lineage>
</organism>
<gene>
    <name evidence="6" type="ORF">V7S43_006896</name>
</gene>
<keyword evidence="7" id="KW-1185">Reference proteome</keyword>
<feature type="signal peptide" evidence="4">
    <location>
        <begin position="1"/>
        <end position="17"/>
    </location>
</feature>
<evidence type="ECO:0000313" key="6">
    <source>
        <dbReference type="EMBL" id="KAL3668025.1"/>
    </source>
</evidence>
<dbReference type="AlphaFoldDB" id="A0ABD3FM89"/>
<evidence type="ECO:0000256" key="1">
    <source>
        <dbReference type="ARBA" id="ARBA00004340"/>
    </source>
</evidence>
<evidence type="ECO:0000313" key="7">
    <source>
        <dbReference type="Proteomes" id="UP001632037"/>
    </source>
</evidence>
<sequence>MVKLFCAIIGVVGGTFGVDIDDAESVFALKKAIKAKKPNALKDVNANNLQLFLAKKSTEWLKSTDLLRMRKRDRR</sequence>
<proteinExistence type="predicted"/>
<feature type="chain" id="PRO_5044825659" description="Crinkler effector protein N-terminal domain-containing protein" evidence="4">
    <location>
        <begin position="18"/>
        <end position="75"/>
    </location>
</feature>